<dbReference type="STRING" id="465721.ACG33_06285"/>
<gene>
    <name evidence="4" type="ORF">ACG33_06285</name>
</gene>
<keyword evidence="2" id="KW-0067">ATP-binding</keyword>
<dbReference type="Gene3D" id="3.90.1200.10">
    <property type="match status" value="1"/>
</dbReference>
<proteinExistence type="predicted"/>
<evidence type="ECO:0000259" key="3">
    <source>
        <dbReference type="Pfam" id="PF01636"/>
    </source>
</evidence>
<dbReference type="PANTHER" id="PTHR33540">
    <property type="entry name" value="TRNA THREONYLCARBAMOYLADENOSINE BIOSYNTHESIS PROTEIN TSAE"/>
    <property type="match status" value="1"/>
</dbReference>
<dbReference type="PATRIC" id="fig|465721.4.peg.1337"/>
<dbReference type="EMBL" id="CP011971">
    <property type="protein sequence ID" value="AMN46709.1"/>
    <property type="molecule type" value="Genomic_DNA"/>
</dbReference>
<keyword evidence="5" id="KW-1185">Reference proteome</keyword>
<protein>
    <recommendedName>
        <fullName evidence="3">Aminoglycoside phosphotransferase domain-containing protein</fullName>
    </recommendedName>
</protein>
<dbReference type="KEGG" id="sdf:ACG33_06285"/>
<keyword evidence="1" id="KW-0547">Nucleotide-binding</keyword>
<dbReference type="SUPFAM" id="SSF56112">
    <property type="entry name" value="Protein kinase-like (PK-like)"/>
    <property type="match status" value="1"/>
</dbReference>
<dbReference type="Pfam" id="PF01636">
    <property type="entry name" value="APH"/>
    <property type="match status" value="1"/>
</dbReference>
<reference evidence="4 5" key="1">
    <citation type="submission" date="2015-06" db="EMBL/GenBank/DDBJ databases">
        <title>A Comprehensive Approach to Explore the Metabolic and Phylogenetic Diversity of Bacterial Steroid Degradation in the Environment: Testosterone as an Example.</title>
        <authorList>
            <person name="Yang F.-C."/>
            <person name="Chen Y.-L."/>
            <person name="Yu C.-P."/>
            <person name="Tang S.-L."/>
            <person name="Wang P.-H."/>
            <person name="Ismail W."/>
            <person name="Wang C.-H."/>
            <person name="Yang C.-Y."/>
            <person name="Chiang Y.-R."/>
        </authorList>
    </citation>
    <scope>NUCLEOTIDE SEQUENCE [LARGE SCALE GENOMIC DNA]</scope>
    <source>
        <strain evidence="4 5">DSM 18526</strain>
    </source>
</reference>
<dbReference type="InterPro" id="IPR002575">
    <property type="entry name" value="Aminoglycoside_PTrfase"/>
</dbReference>
<evidence type="ECO:0000256" key="1">
    <source>
        <dbReference type="ARBA" id="ARBA00022741"/>
    </source>
</evidence>
<name>A0A127FAY6_STEDE</name>
<dbReference type="GO" id="GO:0005524">
    <property type="term" value="F:ATP binding"/>
    <property type="evidence" value="ECO:0007669"/>
    <property type="project" value="UniProtKB-KW"/>
</dbReference>
<dbReference type="PANTHER" id="PTHR33540:SF1">
    <property type="entry name" value="N-ACETYLMURAMATE_N-ACETYLGLUCOSAMINE KINASE"/>
    <property type="match status" value="1"/>
</dbReference>
<accession>A0A127FAY6</accession>
<dbReference type="AlphaFoldDB" id="A0A127FAY6"/>
<dbReference type="Gene3D" id="3.30.200.20">
    <property type="entry name" value="Phosphorylase Kinase, domain 1"/>
    <property type="match status" value="1"/>
</dbReference>
<evidence type="ECO:0000256" key="2">
    <source>
        <dbReference type="ARBA" id="ARBA00022840"/>
    </source>
</evidence>
<feature type="domain" description="Aminoglycoside phosphotransferase" evidence="3">
    <location>
        <begin position="21"/>
        <end position="244"/>
    </location>
</feature>
<organism evidence="4 5">
    <name type="scientific">Steroidobacter denitrificans</name>
    <dbReference type="NCBI Taxonomy" id="465721"/>
    <lineage>
        <taxon>Bacteria</taxon>
        <taxon>Pseudomonadati</taxon>
        <taxon>Pseudomonadota</taxon>
        <taxon>Gammaproteobacteria</taxon>
        <taxon>Steroidobacterales</taxon>
        <taxon>Steroidobacteraceae</taxon>
        <taxon>Steroidobacter</taxon>
    </lineage>
</organism>
<dbReference type="InterPro" id="IPR011009">
    <property type="entry name" value="Kinase-like_dom_sf"/>
</dbReference>
<sequence length="358" mass="40822">MRLEQLERWLEQVFGTRDFRIEPASADASFRRYFRVTRPECSWIAMDAPPDKENMELYVRIASMLGEAGVNVPHILEYDLAQGFLLNSDLGSLTYLAALQTGADAQMLYGDAIETLLRIQQHAHVHARTLPSYDEAMLRREMMLFPDWFCGRHLGIAPEHPQLAALAPVFDVLCASALAQPRVFVHRDYHSRNLMVCGGRTGANPGVLDFQDAVCGPFTYDLVSLLRDCYIAWPERQVHDWLLRFRADALRLGVSGIQAEEFRRWFDLMGVQRHLKAIGIFARLWHRDGKPGYLQDIPRTLGYVHAVARAYRELLPLEIFIDTQLLPAMHRLASVERSEPGVPSHRAMCDAGPMRELP</sequence>
<dbReference type="Proteomes" id="UP000070250">
    <property type="component" value="Chromosome"/>
</dbReference>
<evidence type="ECO:0000313" key="5">
    <source>
        <dbReference type="Proteomes" id="UP000070250"/>
    </source>
</evidence>
<evidence type="ECO:0000313" key="4">
    <source>
        <dbReference type="EMBL" id="AMN46709.1"/>
    </source>
</evidence>